<organism evidence="7 8">
    <name type="scientific">Actinomadura mexicana</name>
    <dbReference type="NCBI Taxonomy" id="134959"/>
    <lineage>
        <taxon>Bacteria</taxon>
        <taxon>Bacillati</taxon>
        <taxon>Actinomycetota</taxon>
        <taxon>Actinomycetes</taxon>
        <taxon>Streptosporangiales</taxon>
        <taxon>Thermomonosporaceae</taxon>
        <taxon>Actinomadura</taxon>
    </lineage>
</organism>
<evidence type="ECO:0000256" key="4">
    <source>
        <dbReference type="SAM" id="MobiDB-lite"/>
    </source>
</evidence>
<dbReference type="GO" id="GO:0046983">
    <property type="term" value="F:protein dimerization activity"/>
    <property type="evidence" value="ECO:0007669"/>
    <property type="project" value="InterPro"/>
</dbReference>
<evidence type="ECO:0000256" key="5">
    <source>
        <dbReference type="SAM" id="Phobius"/>
    </source>
</evidence>
<name>A0A238Y4H3_9ACTN</name>
<dbReference type="RefSeq" id="WP_089312332.1">
    <property type="nucleotide sequence ID" value="NZ_FZNP01000005.1"/>
</dbReference>
<protein>
    <submittedName>
        <fullName evidence="7">Two-component system, NarL family, sensor histidine kinase DesK</fullName>
    </submittedName>
</protein>
<keyword evidence="5" id="KW-0812">Transmembrane</keyword>
<evidence type="ECO:0000256" key="1">
    <source>
        <dbReference type="ARBA" id="ARBA00022679"/>
    </source>
</evidence>
<dbReference type="InterPro" id="IPR011712">
    <property type="entry name" value="Sig_transdc_His_kin_sub3_dim/P"/>
</dbReference>
<feature type="transmembrane region" description="Helical" evidence="5">
    <location>
        <begin position="129"/>
        <end position="147"/>
    </location>
</feature>
<keyword evidence="1" id="KW-0808">Transferase</keyword>
<dbReference type="SUPFAM" id="SSF103473">
    <property type="entry name" value="MFS general substrate transporter"/>
    <property type="match status" value="1"/>
</dbReference>
<dbReference type="PANTHER" id="PTHR24421">
    <property type="entry name" value="NITRATE/NITRITE SENSOR PROTEIN NARX-RELATED"/>
    <property type="match status" value="1"/>
</dbReference>
<keyword evidence="2 7" id="KW-0418">Kinase</keyword>
<feature type="transmembrane region" description="Helical" evidence="5">
    <location>
        <begin position="52"/>
        <end position="71"/>
    </location>
</feature>
<dbReference type="Gene3D" id="1.20.5.1930">
    <property type="match status" value="1"/>
</dbReference>
<dbReference type="AlphaFoldDB" id="A0A238Y4H3"/>
<feature type="transmembrane region" description="Helical" evidence="5">
    <location>
        <begin position="107"/>
        <end position="124"/>
    </location>
</feature>
<reference evidence="8" key="1">
    <citation type="submission" date="2017-06" db="EMBL/GenBank/DDBJ databases">
        <authorList>
            <person name="Varghese N."/>
            <person name="Submissions S."/>
        </authorList>
    </citation>
    <scope>NUCLEOTIDE SEQUENCE [LARGE SCALE GENOMIC DNA]</scope>
    <source>
        <strain evidence="8">DSM 44485</strain>
    </source>
</reference>
<evidence type="ECO:0000313" key="7">
    <source>
        <dbReference type="EMBL" id="SNR65718.1"/>
    </source>
</evidence>
<dbReference type="GO" id="GO:0016020">
    <property type="term" value="C:membrane"/>
    <property type="evidence" value="ECO:0007669"/>
    <property type="project" value="InterPro"/>
</dbReference>
<dbReference type="EMBL" id="FZNP01000005">
    <property type="protein sequence ID" value="SNR65718.1"/>
    <property type="molecule type" value="Genomic_DNA"/>
</dbReference>
<dbReference type="InterPro" id="IPR050482">
    <property type="entry name" value="Sensor_HK_TwoCompSys"/>
</dbReference>
<sequence>MAVATTADIEEQAARKLERYRRVTYRSFMFAAVGFILPSLCGLEDAYTNGDAGVPVLVAVVAGLAVLAWCYARLVRAGLEGAVSRRVVVGSGVVAAALSLMMLTGPWFSVIPVFWVSAVVLLPMGRGRIVALCAGTGAYCGAVATLAAERLYPEGDAPWYGIFPVMCALYTAVCGFVVFVNRYQRRMWELHQEAYAARDALARLAVTEERLRFSRDLHDLLGHSLSLIAVKSELARRTVRDDPGRAGAEMADVQRAAREALREVRAAVRGYRAVELDAELAGVRAVLEAAGVRCEIGRLPDGLPPEVRSVLAWVIREGATNVIKHSEARNCAIGLGVYGDSGPGDAPYGDSVVLEMRNDGVRGAETAAGSGLTGLTERVAVLGGEITAGRHGRDGFLLRAAVPLPPVHGPGGGGPAGGGRSGPGTDAGRPLPAGRPA</sequence>
<dbReference type="Gene3D" id="3.30.565.10">
    <property type="entry name" value="Histidine kinase-like ATPase, C-terminal domain"/>
    <property type="match status" value="1"/>
</dbReference>
<dbReference type="InterPro" id="IPR036890">
    <property type="entry name" value="HATPase_C_sf"/>
</dbReference>
<gene>
    <name evidence="7" type="ORF">SAMN06265355_105217</name>
</gene>
<evidence type="ECO:0000256" key="2">
    <source>
        <dbReference type="ARBA" id="ARBA00022777"/>
    </source>
</evidence>
<dbReference type="PANTHER" id="PTHR24421:SF63">
    <property type="entry name" value="SENSOR HISTIDINE KINASE DESK"/>
    <property type="match status" value="1"/>
</dbReference>
<evidence type="ECO:0000313" key="8">
    <source>
        <dbReference type="Proteomes" id="UP000198420"/>
    </source>
</evidence>
<evidence type="ECO:0000259" key="6">
    <source>
        <dbReference type="Pfam" id="PF07730"/>
    </source>
</evidence>
<feature type="region of interest" description="Disordered" evidence="4">
    <location>
        <begin position="406"/>
        <end position="437"/>
    </location>
</feature>
<feature type="transmembrane region" description="Helical" evidence="5">
    <location>
        <begin position="23"/>
        <end position="40"/>
    </location>
</feature>
<feature type="domain" description="Signal transduction histidine kinase subgroup 3 dimerisation and phosphoacceptor" evidence="6">
    <location>
        <begin position="209"/>
        <end position="275"/>
    </location>
</feature>
<dbReference type="OrthoDB" id="5241784at2"/>
<dbReference type="InterPro" id="IPR036259">
    <property type="entry name" value="MFS_trans_sf"/>
</dbReference>
<feature type="transmembrane region" description="Helical" evidence="5">
    <location>
        <begin position="83"/>
        <end position="101"/>
    </location>
</feature>
<dbReference type="GO" id="GO:0000155">
    <property type="term" value="F:phosphorelay sensor kinase activity"/>
    <property type="evidence" value="ECO:0007669"/>
    <property type="project" value="InterPro"/>
</dbReference>
<keyword evidence="8" id="KW-1185">Reference proteome</keyword>
<feature type="compositionally biased region" description="Gly residues" evidence="4">
    <location>
        <begin position="409"/>
        <end position="422"/>
    </location>
</feature>
<proteinExistence type="predicted"/>
<evidence type="ECO:0000256" key="3">
    <source>
        <dbReference type="ARBA" id="ARBA00023012"/>
    </source>
</evidence>
<dbReference type="Pfam" id="PF07730">
    <property type="entry name" value="HisKA_3"/>
    <property type="match status" value="1"/>
</dbReference>
<feature type="transmembrane region" description="Helical" evidence="5">
    <location>
        <begin position="159"/>
        <end position="180"/>
    </location>
</feature>
<dbReference type="Proteomes" id="UP000198420">
    <property type="component" value="Unassembled WGS sequence"/>
</dbReference>
<keyword evidence="3" id="KW-0902">Two-component regulatory system</keyword>
<accession>A0A238Y4H3</accession>
<keyword evidence="5" id="KW-1133">Transmembrane helix</keyword>
<keyword evidence="5" id="KW-0472">Membrane</keyword>